<dbReference type="InterPro" id="IPR011579">
    <property type="entry name" value="ATPase_dom"/>
</dbReference>
<dbReference type="RefSeq" id="WP_188602252.1">
    <property type="nucleotide sequence ID" value="NZ_AP026830.1"/>
</dbReference>
<protein>
    <submittedName>
        <fullName evidence="3">ATPase AAA</fullName>
    </submittedName>
</protein>
<dbReference type="InterPro" id="IPR036388">
    <property type="entry name" value="WH-like_DNA-bd_sf"/>
</dbReference>
<reference evidence="3" key="1">
    <citation type="journal article" date="2014" name="Int. J. Syst. Evol. Microbiol.">
        <title>Complete genome sequence of Corynebacterium casei LMG S-19264T (=DSM 44701T), isolated from a smear-ripened cheese.</title>
        <authorList>
            <consortium name="US DOE Joint Genome Institute (JGI-PGF)"/>
            <person name="Walter F."/>
            <person name="Albersmeier A."/>
            <person name="Kalinowski J."/>
            <person name="Ruckert C."/>
        </authorList>
    </citation>
    <scope>NUCLEOTIDE SEQUENCE</scope>
    <source>
        <strain evidence="3">JCM 11219</strain>
    </source>
</reference>
<dbReference type="InterPro" id="IPR036390">
    <property type="entry name" value="WH_DNA-bd_sf"/>
</dbReference>
<dbReference type="EMBL" id="BMNM01000001">
    <property type="protein sequence ID" value="GGI67860.1"/>
    <property type="molecule type" value="Genomic_DNA"/>
</dbReference>
<evidence type="ECO:0000313" key="4">
    <source>
        <dbReference type="Proteomes" id="UP000657075"/>
    </source>
</evidence>
<dbReference type="Gene3D" id="1.10.8.60">
    <property type="match status" value="1"/>
</dbReference>
<dbReference type="OrthoDB" id="132045at2157"/>
<dbReference type="InterPro" id="IPR027417">
    <property type="entry name" value="P-loop_NTPase"/>
</dbReference>
<dbReference type="Gene3D" id="3.40.50.300">
    <property type="entry name" value="P-loop containing nucleotide triphosphate hydrolases"/>
    <property type="match status" value="1"/>
</dbReference>
<dbReference type="EMBL" id="AP026830">
    <property type="protein sequence ID" value="BDR92102.1"/>
    <property type="molecule type" value="Genomic_DNA"/>
</dbReference>
<dbReference type="PANTHER" id="PTHR34301:SF8">
    <property type="entry name" value="ATPASE DOMAIN-CONTAINING PROTEIN"/>
    <property type="match status" value="1"/>
</dbReference>
<dbReference type="AlphaFoldDB" id="A0A830DY29"/>
<dbReference type="Gene3D" id="1.10.10.10">
    <property type="entry name" value="Winged helix-like DNA-binding domain superfamily/Winged helix DNA-binding domain"/>
    <property type="match status" value="1"/>
</dbReference>
<evidence type="ECO:0000313" key="2">
    <source>
        <dbReference type="EMBL" id="BDR92102.1"/>
    </source>
</evidence>
<sequence length="360" mass="41507">MLFSTEPKTSLDELFDREAEIERFRSGLNERLVLVLGIRRVGKSSLVLSVLNSLGIDYVFIDVRKLYDNVSRKVPAERIYNELRMSLGNLSFWEGVRRIIDEIDVSLGPIRFRLSASRIRDGIAKILEAINNAGKHVVLVFDEAQYLRYSTIGLRPLLAYAYDHLRNITLVLTGNEVGLLHDFLGLDDPSSGLYGRYYHVIELRPFDRERSIEFLRRGFRELGINVDDRVIERAVDELGGIAGWLVYFGRLYPERGEDAINEVKEIGANLVRSELEELFSRSQYYRYIMEAVAVLGKARWSDVMKYLMARMGERPTNATLSRDLNNLVKMGFLTKDGDWYGIPDPIVRYAVLRARYFTRS</sequence>
<dbReference type="GO" id="GO:0005524">
    <property type="term" value="F:ATP binding"/>
    <property type="evidence" value="ECO:0007669"/>
    <property type="project" value="InterPro"/>
</dbReference>
<dbReference type="SUPFAM" id="SSF52540">
    <property type="entry name" value="P-loop containing nucleoside triphosphate hydrolases"/>
    <property type="match status" value="1"/>
</dbReference>
<reference evidence="3" key="2">
    <citation type="submission" date="2020-09" db="EMBL/GenBank/DDBJ databases">
        <authorList>
            <person name="Sun Q."/>
            <person name="Ohkuma M."/>
        </authorList>
    </citation>
    <scope>NUCLEOTIDE SEQUENCE</scope>
    <source>
        <strain evidence="3">JCM 11219</strain>
    </source>
</reference>
<dbReference type="GeneID" id="76206740"/>
<dbReference type="Proteomes" id="UP000657075">
    <property type="component" value="Unassembled WGS sequence"/>
</dbReference>
<gene>
    <name evidence="3" type="ORF">GCM10007112_01130</name>
    <name evidence="2" type="ORF">Vsou_11950</name>
</gene>
<reference evidence="5" key="3">
    <citation type="submission" date="2022-09" db="EMBL/GenBank/DDBJ databases">
        <title>Complete genome sequence of Vulcanisaeta souniana.</title>
        <authorList>
            <person name="Kato S."/>
            <person name="Itoh T."/>
            <person name="Ohkuma M."/>
        </authorList>
    </citation>
    <scope>NUCLEOTIDE SEQUENCE [LARGE SCALE GENOMIC DNA]</scope>
    <source>
        <strain evidence="5">JCM 11219</strain>
    </source>
</reference>
<dbReference type="SUPFAM" id="SSF46785">
    <property type="entry name" value="Winged helix' DNA-binding domain"/>
    <property type="match status" value="1"/>
</dbReference>
<name>A0A830DY29_9CREN</name>
<accession>A0A830DY29</accession>
<reference evidence="2" key="4">
    <citation type="journal article" date="2023" name="Microbiol. Resour. Announc.">
        <title>Complete Genome Sequence of Vulcanisaeta souniana Strain IC-059, a Hyperthermophilic Archaeon Isolated from Hot Spring Water in Japan.</title>
        <authorList>
            <person name="Kato S."/>
            <person name="Itoh T."/>
            <person name="Wu L."/>
            <person name="Ma J."/>
            <person name="Ohkuma M."/>
        </authorList>
    </citation>
    <scope>NUCLEOTIDE SEQUENCE</scope>
    <source>
        <strain evidence="2">JCM 11219</strain>
    </source>
</reference>
<dbReference type="Proteomes" id="UP001060771">
    <property type="component" value="Chromosome"/>
</dbReference>
<dbReference type="Pfam" id="PF01637">
    <property type="entry name" value="ATPase_2"/>
    <property type="match status" value="1"/>
</dbReference>
<evidence type="ECO:0000259" key="1">
    <source>
        <dbReference type="Pfam" id="PF01637"/>
    </source>
</evidence>
<keyword evidence="5" id="KW-1185">Reference proteome</keyword>
<dbReference type="PANTHER" id="PTHR34301">
    <property type="entry name" value="DNA-BINDING PROTEIN-RELATED"/>
    <property type="match status" value="1"/>
</dbReference>
<evidence type="ECO:0000313" key="5">
    <source>
        <dbReference type="Proteomes" id="UP001060771"/>
    </source>
</evidence>
<organism evidence="3 4">
    <name type="scientific">Vulcanisaeta souniana JCM 11219</name>
    <dbReference type="NCBI Taxonomy" id="1293586"/>
    <lineage>
        <taxon>Archaea</taxon>
        <taxon>Thermoproteota</taxon>
        <taxon>Thermoprotei</taxon>
        <taxon>Thermoproteales</taxon>
        <taxon>Thermoproteaceae</taxon>
        <taxon>Vulcanisaeta</taxon>
    </lineage>
</organism>
<feature type="domain" description="ATPase" evidence="1">
    <location>
        <begin position="14"/>
        <end position="247"/>
    </location>
</feature>
<proteinExistence type="predicted"/>
<evidence type="ECO:0000313" key="3">
    <source>
        <dbReference type="EMBL" id="GGI67860.1"/>
    </source>
</evidence>